<dbReference type="Proteomes" id="UP000030666">
    <property type="component" value="Unassembled WGS sequence"/>
</dbReference>
<proteinExistence type="predicted"/>
<sequence length="81" mass="10033">MNLPGKYKFKIEDYEEEEDEDEDEEHLKRRLPLNMLLDTYNIVMHRTAYMECVSKYKKFIKKIVLLNRITQYMILKKNRML</sequence>
<reference evidence="1" key="1">
    <citation type="submission" date="2013-02" db="EMBL/GenBank/DDBJ databases">
        <title>The Genome Sequence of Plasmodium falciparum Santa Lucia.</title>
        <authorList>
            <consortium name="The Broad Institute Genome Sequencing Platform"/>
            <consortium name="The Broad Institute Genome Sequencing Center for Infectious Disease"/>
            <person name="Neafsey D."/>
            <person name="Cheeseman I."/>
            <person name="Volkman S."/>
            <person name="Adams J."/>
            <person name="Walker B."/>
            <person name="Young S.K."/>
            <person name="Zeng Q."/>
            <person name="Gargeya S."/>
            <person name="Fitzgerald M."/>
            <person name="Haas B."/>
            <person name="Abouelleil A."/>
            <person name="Alvarado L."/>
            <person name="Arachchi H.M."/>
            <person name="Berlin A.M."/>
            <person name="Chapman S.B."/>
            <person name="Dewar J."/>
            <person name="Goldberg J."/>
            <person name="Griggs A."/>
            <person name="Gujja S."/>
            <person name="Hansen M."/>
            <person name="Howarth C."/>
            <person name="Imamovic A."/>
            <person name="Larimer J."/>
            <person name="McCowan C."/>
            <person name="Murphy C."/>
            <person name="Neiman D."/>
            <person name="Pearson M."/>
            <person name="Priest M."/>
            <person name="Roberts A."/>
            <person name="Saif S."/>
            <person name="Shea T."/>
            <person name="Sisk P."/>
            <person name="Sykes S."/>
            <person name="Wortman J."/>
            <person name="Nusbaum C."/>
            <person name="Birren B."/>
        </authorList>
    </citation>
    <scope>NUCLEOTIDE SEQUENCE [LARGE SCALE GENOMIC DNA]</scope>
    <source>
        <strain evidence="1">Santa Lucia</strain>
    </source>
</reference>
<dbReference type="EMBL" id="KE123491">
    <property type="protein sequence ID" value="EUT87377.1"/>
    <property type="molecule type" value="Genomic_DNA"/>
</dbReference>
<evidence type="ECO:0000313" key="1">
    <source>
        <dbReference type="EMBL" id="EUT87377.1"/>
    </source>
</evidence>
<accession>W7FK75</accession>
<name>W7FK75_PLAFA</name>
<dbReference type="AlphaFoldDB" id="W7FK75"/>
<protein>
    <submittedName>
        <fullName evidence="1">Uncharacterized protein</fullName>
    </submittedName>
</protein>
<organism evidence="1">
    <name type="scientific">Plasmodium falciparum Santa Lucia</name>
    <dbReference type="NCBI Taxonomy" id="478859"/>
    <lineage>
        <taxon>Eukaryota</taxon>
        <taxon>Sar</taxon>
        <taxon>Alveolata</taxon>
        <taxon>Apicomplexa</taxon>
        <taxon>Aconoidasida</taxon>
        <taxon>Haemosporida</taxon>
        <taxon>Plasmodiidae</taxon>
        <taxon>Plasmodium</taxon>
        <taxon>Plasmodium (Laverania)</taxon>
    </lineage>
</organism>
<gene>
    <name evidence="1" type="ORF">PFAG_02199</name>
</gene>